<accession>A0A7W4UVR5</accession>
<dbReference type="InterPro" id="IPR002110">
    <property type="entry name" value="Ankyrin_rpt"/>
</dbReference>
<dbReference type="InterPro" id="IPR009091">
    <property type="entry name" value="RCC1/BLIP-II"/>
</dbReference>
<evidence type="ECO:0000313" key="3">
    <source>
        <dbReference type="EMBL" id="MBB2967214.1"/>
    </source>
</evidence>
<dbReference type="SUPFAM" id="SSF48403">
    <property type="entry name" value="Ankyrin repeat"/>
    <property type="match status" value="1"/>
</dbReference>
<sequence>MTRQLSRWFGKRRLASQPTSVTPATTTSPGVEARLSAQVTATPMLPGFEHLQFLGFSDVLRNFAQGTCNGFRTAGYALRQDGAVLKWETRSALVSDNQQGVFEAVRFPTRLFGGLDRIVTLAGSFNGDARGYVLALSENGTVWGWGENLYRDLGIEGRNYERPVQLDPLRNIVSIVSSEDGATRFAVGNDGKLWAWGSGYSGWLGGGTRDSRTHPAQVSSLPAIAEIRLERHGVNALAIDGTVWTWGEDPAAVEEDNRVLAPSQVEGIPAIASLGGGRTAIDRNGSVWTWDVDLEATQVSGLTGIRDVVYGKDLRWWEEKAGPTFHALSMDGQVWGWGANNAGQVGDGTTAEVTAPSRLPNLSNVEKIIALETSRYALLADGSVTVWGAVGAVTTSSAGEEPDPGFGSSPRPLSLPTIRDAAFSEKWGAVDTTGLGSEGIRDQVWDLREGRTMLMVCAAVGDIEELQLMLEYGANVDQADDDGDTALYYAASKGNTSAVRMLLSAGANPNVASSTVTPLRIAARSCLSNLTGQIIPPGRTHADFMHTVMALLRAGADPAPIYEDDLVLARHTAQGITIIERQHVSDHLRYDDLLLAIRDPRSRLW</sequence>
<dbReference type="Gene3D" id="1.25.40.20">
    <property type="entry name" value="Ankyrin repeat-containing domain"/>
    <property type="match status" value="1"/>
</dbReference>
<comment type="caution">
    <text evidence="3">The sequence shown here is derived from an EMBL/GenBank/DDBJ whole genome shotgun (WGS) entry which is preliminary data.</text>
</comment>
<keyword evidence="4" id="KW-1185">Reference proteome</keyword>
<dbReference type="PROSITE" id="PS50297">
    <property type="entry name" value="ANK_REP_REGION"/>
    <property type="match status" value="2"/>
</dbReference>
<feature type="repeat" description="ANK" evidence="2">
    <location>
        <begin position="449"/>
        <end position="481"/>
    </location>
</feature>
<dbReference type="SMART" id="SM00248">
    <property type="entry name" value="ANK"/>
    <property type="match status" value="2"/>
</dbReference>
<evidence type="ECO:0008006" key="5">
    <source>
        <dbReference type="Google" id="ProtNLM"/>
    </source>
</evidence>
<keyword evidence="1" id="KW-0677">Repeat</keyword>
<dbReference type="RefSeq" id="WP_081704011.1">
    <property type="nucleotide sequence ID" value="NZ_JACHVP010000001.1"/>
</dbReference>
<dbReference type="EMBL" id="JACHVP010000001">
    <property type="protein sequence ID" value="MBB2967214.1"/>
    <property type="molecule type" value="Genomic_DNA"/>
</dbReference>
<name>A0A7W4UVR5_LEIAQ</name>
<feature type="repeat" description="ANK" evidence="2">
    <location>
        <begin position="482"/>
        <end position="514"/>
    </location>
</feature>
<dbReference type="InterPro" id="IPR051625">
    <property type="entry name" value="Signaling_Regulatory_Domain"/>
</dbReference>
<organism evidence="3 4">
    <name type="scientific">Leifsonia aquatica</name>
    <name type="common">Corynebacterium aquaticum</name>
    <dbReference type="NCBI Taxonomy" id="144185"/>
    <lineage>
        <taxon>Bacteria</taxon>
        <taxon>Bacillati</taxon>
        <taxon>Actinomycetota</taxon>
        <taxon>Actinomycetes</taxon>
        <taxon>Micrococcales</taxon>
        <taxon>Microbacteriaceae</taxon>
        <taxon>Leifsonia</taxon>
    </lineage>
</organism>
<reference evidence="3 4" key="1">
    <citation type="submission" date="2020-08" db="EMBL/GenBank/DDBJ databases">
        <title>Sequencing the genomes of 1000 actinobacteria strains.</title>
        <authorList>
            <person name="Klenk H.-P."/>
        </authorList>
    </citation>
    <scope>NUCLEOTIDE SEQUENCE [LARGE SCALE GENOMIC DNA]</scope>
    <source>
        <strain evidence="3 4">DSM 20146</strain>
    </source>
</reference>
<dbReference type="PROSITE" id="PS50012">
    <property type="entry name" value="RCC1_3"/>
    <property type="match status" value="2"/>
</dbReference>
<protein>
    <recommendedName>
        <fullName evidence="5">Ankyrin repeat domain-containing protein</fullName>
    </recommendedName>
</protein>
<keyword evidence="2" id="KW-0040">ANK repeat</keyword>
<evidence type="ECO:0000313" key="4">
    <source>
        <dbReference type="Proteomes" id="UP000538196"/>
    </source>
</evidence>
<gene>
    <name evidence="3" type="ORF">FHX33_001946</name>
</gene>
<dbReference type="Proteomes" id="UP000538196">
    <property type="component" value="Unassembled WGS sequence"/>
</dbReference>
<dbReference type="Pfam" id="PF00415">
    <property type="entry name" value="RCC1"/>
    <property type="match status" value="2"/>
</dbReference>
<dbReference type="PANTHER" id="PTHR22872">
    <property type="entry name" value="BTK-BINDING PROTEIN-RELATED"/>
    <property type="match status" value="1"/>
</dbReference>
<dbReference type="Pfam" id="PF12796">
    <property type="entry name" value="Ank_2"/>
    <property type="match status" value="1"/>
</dbReference>
<dbReference type="PROSITE" id="PS50088">
    <property type="entry name" value="ANK_REPEAT"/>
    <property type="match status" value="2"/>
</dbReference>
<dbReference type="Gene3D" id="2.130.10.30">
    <property type="entry name" value="Regulator of chromosome condensation 1/beta-lactamase-inhibitor protein II"/>
    <property type="match status" value="2"/>
</dbReference>
<dbReference type="InterPro" id="IPR036770">
    <property type="entry name" value="Ankyrin_rpt-contain_sf"/>
</dbReference>
<proteinExistence type="predicted"/>
<dbReference type="AlphaFoldDB" id="A0A7W4UVR5"/>
<evidence type="ECO:0000256" key="2">
    <source>
        <dbReference type="PROSITE-ProRule" id="PRU00023"/>
    </source>
</evidence>
<dbReference type="InterPro" id="IPR000408">
    <property type="entry name" value="Reg_chr_condens"/>
</dbReference>
<dbReference type="SUPFAM" id="SSF50985">
    <property type="entry name" value="RCC1/BLIP-II"/>
    <property type="match status" value="1"/>
</dbReference>
<evidence type="ECO:0000256" key="1">
    <source>
        <dbReference type="ARBA" id="ARBA00022737"/>
    </source>
</evidence>